<keyword evidence="7" id="KW-1185">Reference proteome</keyword>
<keyword evidence="1" id="KW-0805">Transcription regulation</keyword>
<dbReference type="PANTHER" id="PTHR30055">
    <property type="entry name" value="HTH-TYPE TRANSCRIPTIONAL REGULATOR RUTR"/>
    <property type="match status" value="1"/>
</dbReference>
<dbReference type="Pfam" id="PF00440">
    <property type="entry name" value="TetR_N"/>
    <property type="match status" value="1"/>
</dbReference>
<evidence type="ECO:0000256" key="2">
    <source>
        <dbReference type="ARBA" id="ARBA00023125"/>
    </source>
</evidence>
<protein>
    <submittedName>
        <fullName evidence="6">TetR/AcrR family transcriptional regulator</fullName>
    </submittedName>
</protein>
<evidence type="ECO:0000256" key="4">
    <source>
        <dbReference type="PROSITE-ProRule" id="PRU00335"/>
    </source>
</evidence>
<dbReference type="InterPro" id="IPR001647">
    <property type="entry name" value="HTH_TetR"/>
</dbReference>
<comment type="caution">
    <text evidence="6">The sequence shown here is derived from an EMBL/GenBank/DDBJ whole genome shotgun (WGS) entry which is preliminary data.</text>
</comment>
<dbReference type="Proteomes" id="UP001597068">
    <property type="component" value="Unassembled WGS sequence"/>
</dbReference>
<dbReference type="PRINTS" id="PR00455">
    <property type="entry name" value="HTHTETR"/>
</dbReference>
<proteinExistence type="predicted"/>
<evidence type="ECO:0000256" key="1">
    <source>
        <dbReference type="ARBA" id="ARBA00023015"/>
    </source>
</evidence>
<dbReference type="SUPFAM" id="SSF46689">
    <property type="entry name" value="Homeodomain-like"/>
    <property type="match status" value="1"/>
</dbReference>
<gene>
    <name evidence="6" type="ORF">ACFQ04_16910</name>
</gene>
<organism evidence="6 7">
    <name type="scientific">Williamsia deligens</name>
    <dbReference type="NCBI Taxonomy" id="321325"/>
    <lineage>
        <taxon>Bacteria</taxon>
        <taxon>Bacillati</taxon>
        <taxon>Actinomycetota</taxon>
        <taxon>Actinomycetes</taxon>
        <taxon>Mycobacteriales</taxon>
        <taxon>Nocardiaceae</taxon>
        <taxon>Williamsia</taxon>
    </lineage>
</organism>
<dbReference type="EMBL" id="JBHTIL010000006">
    <property type="protein sequence ID" value="MFD0927422.1"/>
    <property type="molecule type" value="Genomic_DNA"/>
</dbReference>
<feature type="domain" description="HTH tetR-type" evidence="5">
    <location>
        <begin position="15"/>
        <end position="75"/>
    </location>
</feature>
<feature type="DNA-binding region" description="H-T-H motif" evidence="4">
    <location>
        <begin position="38"/>
        <end position="57"/>
    </location>
</feature>
<keyword evidence="2 4" id="KW-0238">DNA-binding</keyword>
<evidence type="ECO:0000313" key="7">
    <source>
        <dbReference type="Proteomes" id="UP001597068"/>
    </source>
</evidence>
<evidence type="ECO:0000313" key="6">
    <source>
        <dbReference type="EMBL" id="MFD0927422.1"/>
    </source>
</evidence>
<name>A0ABW3GAH8_9NOCA</name>
<dbReference type="InterPro" id="IPR009057">
    <property type="entry name" value="Homeodomain-like_sf"/>
</dbReference>
<dbReference type="InterPro" id="IPR050109">
    <property type="entry name" value="HTH-type_TetR-like_transc_reg"/>
</dbReference>
<reference evidence="7" key="1">
    <citation type="journal article" date="2019" name="Int. J. Syst. Evol. Microbiol.">
        <title>The Global Catalogue of Microorganisms (GCM) 10K type strain sequencing project: providing services to taxonomists for standard genome sequencing and annotation.</title>
        <authorList>
            <consortium name="The Broad Institute Genomics Platform"/>
            <consortium name="The Broad Institute Genome Sequencing Center for Infectious Disease"/>
            <person name="Wu L."/>
            <person name="Ma J."/>
        </authorList>
    </citation>
    <scope>NUCLEOTIDE SEQUENCE [LARGE SCALE GENOMIC DNA]</scope>
    <source>
        <strain evidence="7">CCUG 50873</strain>
    </source>
</reference>
<evidence type="ECO:0000259" key="5">
    <source>
        <dbReference type="PROSITE" id="PS50977"/>
    </source>
</evidence>
<dbReference type="Gene3D" id="1.10.357.10">
    <property type="entry name" value="Tetracycline Repressor, domain 2"/>
    <property type="match status" value="1"/>
</dbReference>
<dbReference type="RefSeq" id="WP_253649019.1">
    <property type="nucleotide sequence ID" value="NZ_BAAAMO010000007.1"/>
</dbReference>
<dbReference type="PANTHER" id="PTHR30055:SF234">
    <property type="entry name" value="HTH-TYPE TRANSCRIPTIONAL REGULATOR BETI"/>
    <property type="match status" value="1"/>
</dbReference>
<accession>A0ABW3GAH8</accession>
<dbReference type="PROSITE" id="PS50977">
    <property type="entry name" value="HTH_TETR_2"/>
    <property type="match status" value="1"/>
</dbReference>
<sequence length="202" mass="22297">MAREYTSTVRAERAEATRRRLVTTATEMFCARGWSATTMADVATAAGIARQTVYQQFAGKLDLLDACIDLALTAGQGGAVRALDDYRAMGHGTLDARITAGSSWLRGAHERSARIQNVLDQAAVTDAEAAARLRVREQNRWEEVRHAVSLILSSTPDDELVDALWVLASRRTYLMLVDGRGWTSARWQEWFAVQTGHAITDD</sequence>
<evidence type="ECO:0000256" key="3">
    <source>
        <dbReference type="ARBA" id="ARBA00023163"/>
    </source>
</evidence>
<keyword evidence="3" id="KW-0804">Transcription</keyword>